<gene>
    <name evidence="10 11" type="primary">hslV</name>
    <name evidence="11" type="ORF">IAC95_05465</name>
</gene>
<keyword evidence="9 10" id="KW-0915">Sodium</keyword>
<evidence type="ECO:0000256" key="10">
    <source>
        <dbReference type="HAMAP-Rule" id="MF_00248"/>
    </source>
</evidence>
<dbReference type="EC" id="3.4.25.2" evidence="10"/>
<dbReference type="NCBIfam" id="TIGR03692">
    <property type="entry name" value="ATP_dep_HslV"/>
    <property type="match status" value="1"/>
</dbReference>
<dbReference type="GO" id="GO:0009376">
    <property type="term" value="C:HslUV protease complex"/>
    <property type="evidence" value="ECO:0007669"/>
    <property type="project" value="UniProtKB-UniRule"/>
</dbReference>
<proteinExistence type="inferred from homology"/>
<evidence type="ECO:0000313" key="11">
    <source>
        <dbReference type="EMBL" id="HIR66308.1"/>
    </source>
</evidence>
<dbReference type="AlphaFoldDB" id="A0A9D1J8D6"/>
<dbReference type="Proteomes" id="UP000824200">
    <property type="component" value="Unassembled WGS sequence"/>
</dbReference>
<dbReference type="InterPro" id="IPR022281">
    <property type="entry name" value="ATP-dep_Prtase_HsIV_su"/>
</dbReference>
<keyword evidence="3 10" id="KW-0963">Cytoplasm</keyword>
<comment type="catalytic activity">
    <reaction evidence="10">
        <text>ATP-dependent cleavage of peptide bonds with broad specificity.</text>
        <dbReference type="EC" id="3.4.25.2"/>
    </reaction>
</comment>
<dbReference type="GO" id="GO:0005839">
    <property type="term" value="C:proteasome core complex"/>
    <property type="evidence" value="ECO:0007669"/>
    <property type="project" value="InterPro"/>
</dbReference>
<dbReference type="InterPro" id="IPR029055">
    <property type="entry name" value="Ntn_hydrolases_N"/>
</dbReference>
<dbReference type="HAMAP" id="MF_00248">
    <property type="entry name" value="HslV"/>
    <property type="match status" value="1"/>
</dbReference>
<dbReference type="GO" id="GO:0051603">
    <property type="term" value="P:proteolysis involved in protein catabolic process"/>
    <property type="evidence" value="ECO:0007669"/>
    <property type="project" value="InterPro"/>
</dbReference>
<keyword evidence="7 10" id="KW-0479">Metal-binding</keyword>
<accession>A0A9D1J8D6</accession>
<dbReference type="InterPro" id="IPR023333">
    <property type="entry name" value="Proteasome_suB-type"/>
</dbReference>
<evidence type="ECO:0000256" key="7">
    <source>
        <dbReference type="ARBA" id="ARBA00022723"/>
    </source>
</evidence>
<protein>
    <recommendedName>
        <fullName evidence="10">ATP-dependent protease subunit HslV</fullName>
        <ecNumber evidence="10">3.4.25.2</ecNumber>
    </recommendedName>
</protein>
<comment type="function">
    <text evidence="10">Protease subunit of a proteasome-like degradation complex believed to be a general protein degrading machinery.</text>
</comment>
<comment type="subcellular location">
    <subcellularLocation>
        <location evidence="1 10">Cytoplasm</location>
    </subcellularLocation>
</comment>
<feature type="active site" evidence="10">
    <location>
        <position position="12"/>
    </location>
</feature>
<dbReference type="NCBIfam" id="NF003964">
    <property type="entry name" value="PRK05456.1"/>
    <property type="match status" value="1"/>
</dbReference>
<dbReference type="CDD" id="cd01913">
    <property type="entry name" value="protease_HslV"/>
    <property type="match status" value="1"/>
</dbReference>
<reference evidence="11" key="1">
    <citation type="submission" date="2020-10" db="EMBL/GenBank/DDBJ databases">
        <authorList>
            <person name="Gilroy R."/>
        </authorList>
    </citation>
    <scope>NUCLEOTIDE SEQUENCE</scope>
    <source>
        <strain evidence="11">CHK121-14286</strain>
    </source>
</reference>
<dbReference type="PANTHER" id="PTHR32194:SF0">
    <property type="entry name" value="ATP-DEPENDENT PROTEASE SUBUNIT HSLV"/>
    <property type="match status" value="1"/>
</dbReference>
<dbReference type="EMBL" id="DVHL01000044">
    <property type="protein sequence ID" value="HIR66308.1"/>
    <property type="molecule type" value="Genomic_DNA"/>
</dbReference>
<evidence type="ECO:0000313" key="12">
    <source>
        <dbReference type="Proteomes" id="UP000824200"/>
    </source>
</evidence>
<feature type="binding site" evidence="10">
    <location>
        <position position="171"/>
    </location>
    <ligand>
        <name>Na(+)</name>
        <dbReference type="ChEBI" id="CHEBI:29101"/>
    </ligand>
</feature>
<dbReference type="GO" id="GO:0046872">
    <property type="term" value="F:metal ion binding"/>
    <property type="evidence" value="ECO:0007669"/>
    <property type="project" value="UniProtKB-KW"/>
</dbReference>
<evidence type="ECO:0000256" key="4">
    <source>
        <dbReference type="ARBA" id="ARBA00022533"/>
    </source>
</evidence>
<organism evidence="11 12">
    <name type="scientific">Candidatus Fimimonas gallinarum</name>
    <dbReference type="NCBI Taxonomy" id="2840821"/>
    <lineage>
        <taxon>Bacteria</taxon>
        <taxon>Pseudomonadati</taxon>
        <taxon>Myxococcota</taxon>
        <taxon>Myxococcia</taxon>
        <taxon>Myxococcales</taxon>
        <taxon>Cystobacterineae</taxon>
        <taxon>Myxococcaceae</taxon>
        <taxon>Myxococcaceae incertae sedis</taxon>
        <taxon>Candidatus Fimimonas</taxon>
    </lineage>
</organism>
<evidence type="ECO:0000256" key="6">
    <source>
        <dbReference type="ARBA" id="ARBA00022698"/>
    </source>
</evidence>
<evidence type="ECO:0000256" key="2">
    <source>
        <dbReference type="ARBA" id="ARBA00006053"/>
    </source>
</evidence>
<keyword evidence="8 10" id="KW-0378">Hydrolase</keyword>
<evidence type="ECO:0000256" key="1">
    <source>
        <dbReference type="ARBA" id="ARBA00004496"/>
    </source>
</evidence>
<dbReference type="Pfam" id="PF00227">
    <property type="entry name" value="Proteasome"/>
    <property type="match status" value="1"/>
</dbReference>
<comment type="similarity">
    <text evidence="2 10">Belongs to the peptidase T1B family. HslV subfamily.</text>
</comment>
<dbReference type="PIRSF" id="PIRSF039093">
    <property type="entry name" value="HslV"/>
    <property type="match status" value="1"/>
</dbReference>
<reference evidence="11" key="2">
    <citation type="journal article" date="2021" name="PeerJ">
        <title>Extensive microbial diversity within the chicken gut microbiome revealed by metagenomics and culture.</title>
        <authorList>
            <person name="Gilroy R."/>
            <person name="Ravi A."/>
            <person name="Getino M."/>
            <person name="Pursley I."/>
            <person name="Horton D.L."/>
            <person name="Alikhan N.F."/>
            <person name="Baker D."/>
            <person name="Gharbi K."/>
            <person name="Hall N."/>
            <person name="Watson M."/>
            <person name="Adriaenssens E.M."/>
            <person name="Foster-Nyarko E."/>
            <person name="Jarju S."/>
            <person name="Secka A."/>
            <person name="Antonio M."/>
            <person name="Oren A."/>
            <person name="Chaudhuri R.R."/>
            <person name="La Ragione R."/>
            <person name="Hildebrand F."/>
            <person name="Pallen M.J."/>
        </authorList>
    </citation>
    <scope>NUCLEOTIDE SEQUENCE</scope>
    <source>
        <strain evidence="11">CHK121-14286</strain>
    </source>
</reference>
<evidence type="ECO:0000256" key="3">
    <source>
        <dbReference type="ARBA" id="ARBA00022490"/>
    </source>
</evidence>
<dbReference type="Gene3D" id="3.60.20.10">
    <property type="entry name" value="Glutamine Phosphoribosylpyrophosphate, subunit 1, domain 1"/>
    <property type="match status" value="1"/>
</dbReference>
<evidence type="ECO:0000256" key="5">
    <source>
        <dbReference type="ARBA" id="ARBA00022670"/>
    </source>
</evidence>
<comment type="activity regulation">
    <text evidence="10">Allosterically activated by HslU binding.</text>
</comment>
<dbReference type="PANTHER" id="PTHR32194">
    <property type="entry name" value="METALLOPROTEASE TLDD"/>
    <property type="match status" value="1"/>
</dbReference>
<comment type="caution">
    <text evidence="11">The sequence shown here is derived from an EMBL/GenBank/DDBJ whole genome shotgun (WGS) entry which is preliminary data.</text>
</comment>
<dbReference type="PROSITE" id="PS51476">
    <property type="entry name" value="PROTEASOME_BETA_2"/>
    <property type="match status" value="1"/>
</dbReference>
<feature type="binding site" evidence="10">
    <location>
        <position position="168"/>
    </location>
    <ligand>
        <name>Na(+)</name>
        <dbReference type="ChEBI" id="CHEBI:29101"/>
    </ligand>
</feature>
<feature type="binding site" evidence="10">
    <location>
        <position position="174"/>
    </location>
    <ligand>
        <name>Na(+)</name>
        <dbReference type="ChEBI" id="CHEBI:29101"/>
    </ligand>
</feature>
<evidence type="ECO:0000256" key="9">
    <source>
        <dbReference type="ARBA" id="ARBA00023053"/>
    </source>
</evidence>
<keyword evidence="4 10" id="KW-0021">Allosteric enzyme</keyword>
<sequence>MAEVFADTIKGTTICAVKKDGKIAVAGDGQVTQGQNVIMKGNAVKVRRIYDGKIVTGFAGSVADAFTLSEKFEEMLQKFSGNLLRAAVEVAQLWRRDNIMRKLEAMMIVADKENIFLLSGTGDVIEPDDGVCAIGSGGNYALAAAKALLRNTDLSAKEIATKALEIASEICVFTNGHITVEEA</sequence>
<evidence type="ECO:0000256" key="8">
    <source>
        <dbReference type="ARBA" id="ARBA00022801"/>
    </source>
</evidence>
<dbReference type="InterPro" id="IPR001353">
    <property type="entry name" value="Proteasome_sua/b"/>
</dbReference>
<keyword evidence="6 10" id="KW-0888">Threonine protease</keyword>
<name>A0A9D1J8D6_9BACT</name>
<comment type="subunit">
    <text evidence="10">A double ring-shaped homohexamer of HslV is capped on each side by a ring-shaped HslU homohexamer. The assembly of the HslU/HslV complex is dependent on binding of ATP.</text>
</comment>
<dbReference type="SUPFAM" id="SSF56235">
    <property type="entry name" value="N-terminal nucleophile aminohydrolases (Ntn hydrolases)"/>
    <property type="match status" value="1"/>
</dbReference>
<dbReference type="GO" id="GO:0004298">
    <property type="term" value="F:threonine-type endopeptidase activity"/>
    <property type="evidence" value="ECO:0007669"/>
    <property type="project" value="UniProtKB-KW"/>
</dbReference>
<keyword evidence="5 10" id="KW-0645">Protease</keyword>